<dbReference type="Proteomes" id="UP000654482">
    <property type="component" value="Unassembled WGS sequence"/>
</dbReference>
<protein>
    <submittedName>
        <fullName evidence="2">TIGR03032 family protein</fullName>
    </submittedName>
</protein>
<accession>A0A8J7JDQ2</accession>
<dbReference type="RefSeq" id="WP_194031490.1">
    <property type="nucleotide sequence ID" value="NZ_JADEWZ010000046.1"/>
</dbReference>
<evidence type="ECO:0000259" key="1">
    <source>
        <dbReference type="Pfam" id="PF16261"/>
    </source>
</evidence>
<dbReference type="EMBL" id="JADEWZ010000046">
    <property type="protein sequence ID" value="MBE9118405.1"/>
    <property type="molecule type" value="Genomic_DNA"/>
</dbReference>
<evidence type="ECO:0000313" key="3">
    <source>
        <dbReference type="Proteomes" id="UP000654482"/>
    </source>
</evidence>
<proteinExistence type="predicted"/>
<evidence type="ECO:0000313" key="2">
    <source>
        <dbReference type="EMBL" id="MBE9118405.1"/>
    </source>
</evidence>
<comment type="caution">
    <text evidence="2">The sequence shown here is derived from an EMBL/GenBank/DDBJ whole genome shotgun (WGS) entry which is preliminary data.</text>
</comment>
<feature type="domain" description="Conserved hypothetical protein CHP03032" evidence="1">
    <location>
        <begin position="21"/>
        <end position="342"/>
    </location>
</feature>
<dbReference type="InterPro" id="IPR017481">
    <property type="entry name" value="CHP03032"/>
</dbReference>
<dbReference type="AlphaFoldDB" id="A0A8J7JDQ2"/>
<organism evidence="2 3">
    <name type="scientific">Lusitaniella coriacea LEGE 07157</name>
    <dbReference type="NCBI Taxonomy" id="945747"/>
    <lineage>
        <taxon>Bacteria</taxon>
        <taxon>Bacillati</taxon>
        <taxon>Cyanobacteriota</taxon>
        <taxon>Cyanophyceae</taxon>
        <taxon>Spirulinales</taxon>
        <taxon>Lusitaniellaceae</taxon>
        <taxon>Lusitaniella</taxon>
    </lineage>
</organism>
<name>A0A8J7JDQ2_9CYAN</name>
<keyword evidence="3" id="KW-1185">Reference proteome</keyword>
<dbReference type="SUPFAM" id="SSF63825">
    <property type="entry name" value="YWTD domain"/>
    <property type="match status" value="1"/>
</dbReference>
<dbReference type="NCBIfam" id="TIGR03032">
    <property type="entry name" value="TIGR03032 family protein"/>
    <property type="match status" value="1"/>
</dbReference>
<gene>
    <name evidence="2" type="ORF">IQ249_21160</name>
</gene>
<reference evidence="2" key="1">
    <citation type="submission" date="2020-10" db="EMBL/GenBank/DDBJ databases">
        <authorList>
            <person name="Castelo-Branco R."/>
            <person name="Eusebio N."/>
            <person name="Adriana R."/>
            <person name="Vieira A."/>
            <person name="Brugerolle De Fraissinette N."/>
            <person name="Rezende De Castro R."/>
            <person name="Schneider M.P."/>
            <person name="Vasconcelos V."/>
            <person name="Leao P.N."/>
        </authorList>
    </citation>
    <scope>NUCLEOTIDE SEQUENCE</scope>
    <source>
        <strain evidence="2">LEGE 07157</strain>
    </source>
</reference>
<dbReference type="Pfam" id="PF16261">
    <property type="entry name" value="DUF4915"/>
    <property type="match status" value="1"/>
</dbReference>
<sequence>MVNQSSPRTGSPPLEITCSRNCLSWLSEQQISLAFTTYQTNRLFLIGLKSEGQLSIFERLFDRPMGLYATSERLYLSSRYQLWQLDNALLPGQRYNGYDKLYIPRLAHTTGDLDIHDVAVEESGRIVFANTLYSCLATTSDRYSFTPLWHPPFIEKLAPEDRCHLNGIALVDGQPGYATAISRSDVAAGWREKRQSGGCLIDVRTNQLLLTDLSMPHSPRWYRDKLWLLNSGTGDFGYVDFARGCFNAIAFCPGYLRGLAFYKDWAIVGLSQTRRDRPSPEQAFSGLALDERLAAKEATSRCGLAIINLNTGNIDHWLYLDGIITELYDVQVLPQVKRPMALGFRTDEICHFITVDPQQSSISESRNEPFIQDAQKQGQIFPNLEGRF</sequence>